<protein>
    <submittedName>
        <fullName evidence="1">Uncharacterized protein</fullName>
    </submittedName>
</protein>
<dbReference type="Proteomes" id="UP000663419">
    <property type="component" value="Chromosome 1"/>
</dbReference>
<dbReference type="VEuPathDB" id="FungiDB:I7I53_10674"/>
<sequence length="61" mass="6647">MGLAGYLILGADTNDGRATQGVLVIELHIFVPLLRRSSSSIPIFFLFLSSFLTGNSSFRKT</sequence>
<evidence type="ECO:0000313" key="2">
    <source>
        <dbReference type="Proteomes" id="UP000663419"/>
    </source>
</evidence>
<gene>
    <name evidence="1" type="ORF">I7I53_10674</name>
</gene>
<reference evidence="1" key="1">
    <citation type="submission" date="2021-01" db="EMBL/GenBank/DDBJ databases">
        <title>Chromosome-level genome assembly of a human fungal pathogen reveals clustering of transcriptionally co-regulated genes.</title>
        <authorList>
            <person name="Voorhies M."/>
            <person name="Cohen S."/>
            <person name="Shea T.P."/>
            <person name="Petrus S."/>
            <person name="Munoz J.F."/>
            <person name="Poplawski S."/>
            <person name="Goldman W.E."/>
            <person name="Michael T."/>
            <person name="Cuomo C.A."/>
            <person name="Sil A."/>
            <person name="Beyhan S."/>
        </authorList>
    </citation>
    <scope>NUCLEOTIDE SEQUENCE</scope>
    <source>
        <strain evidence="1">H88</strain>
    </source>
</reference>
<name>A0A8A1L809_AJEC8</name>
<accession>A0A8A1L809</accession>
<dbReference type="AlphaFoldDB" id="A0A8A1L809"/>
<organism evidence="1 2">
    <name type="scientific">Ajellomyces capsulatus (strain H88)</name>
    <name type="common">Darling's disease fungus</name>
    <name type="synonym">Histoplasma capsulatum</name>
    <dbReference type="NCBI Taxonomy" id="544711"/>
    <lineage>
        <taxon>Eukaryota</taxon>
        <taxon>Fungi</taxon>
        <taxon>Dikarya</taxon>
        <taxon>Ascomycota</taxon>
        <taxon>Pezizomycotina</taxon>
        <taxon>Eurotiomycetes</taxon>
        <taxon>Eurotiomycetidae</taxon>
        <taxon>Onygenales</taxon>
        <taxon>Ajellomycetaceae</taxon>
        <taxon>Histoplasma</taxon>
    </lineage>
</organism>
<evidence type="ECO:0000313" key="1">
    <source>
        <dbReference type="EMBL" id="QSS50106.1"/>
    </source>
</evidence>
<dbReference type="EMBL" id="CP069102">
    <property type="protein sequence ID" value="QSS50106.1"/>
    <property type="molecule type" value="Genomic_DNA"/>
</dbReference>
<proteinExistence type="predicted"/>